<evidence type="ECO:0000313" key="2">
    <source>
        <dbReference type="Proteomes" id="UP001060085"/>
    </source>
</evidence>
<organism evidence="1 2">
    <name type="scientific">Catharanthus roseus</name>
    <name type="common">Madagascar periwinkle</name>
    <name type="synonym">Vinca rosea</name>
    <dbReference type="NCBI Taxonomy" id="4058"/>
    <lineage>
        <taxon>Eukaryota</taxon>
        <taxon>Viridiplantae</taxon>
        <taxon>Streptophyta</taxon>
        <taxon>Embryophyta</taxon>
        <taxon>Tracheophyta</taxon>
        <taxon>Spermatophyta</taxon>
        <taxon>Magnoliopsida</taxon>
        <taxon>eudicotyledons</taxon>
        <taxon>Gunneridae</taxon>
        <taxon>Pentapetalae</taxon>
        <taxon>asterids</taxon>
        <taxon>lamiids</taxon>
        <taxon>Gentianales</taxon>
        <taxon>Apocynaceae</taxon>
        <taxon>Rauvolfioideae</taxon>
        <taxon>Vinceae</taxon>
        <taxon>Catharanthinae</taxon>
        <taxon>Catharanthus</taxon>
    </lineage>
</organism>
<name>A0ACC0A0N6_CATRO</name>
<proteinExistence type="predicted"/>
<accession>A0ACC0A0N6</accession>
<gene>
    <name evidence="1" type="ORF">M9H77_31662</name>
</gene>
<keyword evidence="2" id="KW-1185">Reference proteome</keyword>
<comment type="caution">
    <text evidence="1">The sequence shown here is derived from an EMBL/GenBank/DDBJ whole genome shotgun (WGS) entry which is preliminary data.</text>
</comment>
<reference evidence="2" key="1">
    <citation type="journal article" date="2023" name="Nat. Plants">
        <title>Single-cell RNA sequencing provides a high-resolution roadmap for understanding the multicellular compartmentation of specialized metabolism.</title>
        <authorList>
            <person name="Sun S."/>
            <person name="Shen X."/>
            <person name="Li Y."/>
            <person name="Li Y."/>
            <person name="Wang S."/>
            <person name="Li R."/>
            <person name="Zhang H."/>
            <person name="Shen G."/>
            <person name="Guo B."/>
            <person name="Wei J."/>
            <person name="Xu J."/>
            <person name="St-Pierre B."/>
            <person name="Chen S."/>
            <person name="Sun C."/>
        </authorList>
    </citation>
    <scope>NUCLEOTIDE SEQUENCE [LARGE SCALE GENOMIC DNA]</scope>
</reference>
<sequence>MASSKLMASSTSTSSRNSDLRRNPVSKPDPIVKPEFRNFHTQQILNSDNENSNHSSNLDASSNSLMTVDEFLKNVYGESQSPPAATTSENALLNAEITLLDAAGAISPIADDHVAPVQTSVRKKTVDEVWREIVAGKACEHRVVEPKEESMDEMMTLEDFLVKAGAVDDVSVVQHVSAEVKVEAGSSGGMFSFDSPYMSRQGSVESGGAMGYGNGVMEIMGTAGAGKGKRRMANLLEPMDKAAQQRQRRMIKNRESAARSRERKQAYQVELESMAVKLEEENEQLVKEKVQRTKERRKLLMEKVIPVVEKRRPARVLRRVRSATW</sequence>
<protein>
    <submittedName>
        <fullName evidence="1">Uncharacterized protein</fullName>
    </submittedName>
</protein>
<dbReference type="Proteomes" id="UP001060085">
    <property type="component" value="Linkage Group LG07"/>
</dbReference>
<evidence type="ECO:0000313" key="1">
    <source>
        <dbReference type="EMBL" id="KAI5654475.1"/>
    </source>
</evidence>
<dbReference type="EMBL" id="CM044707">
    <property type="protein sequence ID" value="KAI5654475.1"/>
    <property type="molecule type" value="Genomic_DNA"/>
</dbReference>